<comment type="caution">
    <text evidence="2">The sequence shown here is derived from an EMBL/GenBank/DDBJ whole genome shotgun (WGS) entry which is preliminary data.</text>
</comment>
<protein>
    <submittedName>
        <fullName evidence="2">Uncharacterized protein</fullName>
    </submittedName>
</protein>
<feature type="compositionally biased region" description="Basic and acidic residues" evidence="1">
    <location>
        <begin position="428"/>
        <end position="464"/>
    </location>
</feature>
<reference evidence="2 3" key="1">
    <citation type="submission" date="2024-02" db="EMBL/GenBank/DDBJ databases">
        <authorList>
            <person name="Vignale AGUSTIN F."/>
            <person name="Sosa J E."/>
            <person name="Modenutti C."/>
        </authorList>
    </citation>
    <scope>NUCLEOTIDE SEQUENCE [LARGE SCALE GENOMIC DNA]</scope>
</reference>
<feature type="compositionally biased region" description="Polar residues" evidence="1">
    <location>
        <begin position="97"/>
        <end position="131"/>
    </location>
</feature>
<evidence type="ECO:0000313" key="2">
    <source>
        <dbReference type="EMBL" id="CAK9174547.1"/>
    </source>
</evidence>
<dbReference type="EMBL" id="CAUOFW020006391">
    <property type="protein sequence ID" value="CAK9174547.1"/>
    <property type="molecule type" value="Genomic_DNA"/>
</dbReference>
<sequence>MIHNLQLKTKKSPRNMDVYEPSDKGFSSPTPIRPAIPKFSPSDAGQTNENDLYHDKMGAKLQNPKIPTTKHFMSPTISAASKAIVPRKKILAERNEASTFSDTHLTQTPNHGTKTTTLSSGVYRSDSSFSRVTPPGSCPSDSDSDGQNNFVGNSSLKPYDPLTNYLSPRPKFLRYKPNRCREIFLCKGSEIKEGKDGVGVKRSVSFDSQKVVAEEDSSEDAMNSSFSSEEGFFKQDDDTNDNNKDENHEEDEEIEEIEERACSLKGVLKFLLVLVVLFLSTLHISSMNSPTPLASQLMPWDLKNGYQNIQNHVFEAVTVKFFEGRNKSMDQNVEKQIGLFGVKLGDIHDGFKEQKASKDGGRGLEEVVELQNGDSEDAIHREFYKTQKVCDHLKSKPTAESDDDHILETNAEVFNQLEGAENTESEGVADHELEKRRGSSERMKGTEATKSEGVEDHEIEDIGQRSDSLLEPESVESSESFRGHLKPRKFDWVDHLDRAIEVASASVNEEHGDSNPEDVLIESEDRIEPVEGIYDGSEKKVAENGMERPEDITSNAGDEIVSARVTERKIPEPDISIFEREGNSMEVLVKPGEIKSVSPVLIGLSIFLSMLASLGFIQHSKQKKTFVRNSQPTEKPVAKYVTADKITPIFSTVEEPLIAEKITPSLPNVEEENIGMVKSFANPRSSVLSKEEASKEYSHSHAPSVELLGELVIGEVSSSFRYDRRSKMIQTEESNITVSREEEGPWIRADVVPSEAQPSELEVSTMDSPSYGSFTAEKKIVKKEEGKGGEVKKVLLTTPVRRSGRIRNRAVISP</sequence>
<feature type="compositionally biased region" description="Low complexity" evidence="1">
    <location>
        <begin position="466"/>
        <end position="480"/>
    </location>
</feature>
<feature type="region of interest" description="Disordered" evidence="1">
    <location>
        <begin position="97"/>
        <end position="163"/>
    </location>
</feature>
<feature type="region of interest" description="Disordered" evidence="1">
    <location>
        <begin position="1"/>
        <end position="50"/>
    </location>
</feature>
<dbReference type="PANTHER" id="PTHR34775:SF6">
    <property type="entry name" value="TRANSMEMBRANE PROTEIN"/>
    <property type="match status" value="1"/>
</dbReference>
<feature type="compositionally biased region" description="Polar residues" evidence="1">
    <location>
        <begin position="147"/>
        <end position="156"/>
    </location>
</feature>
<organism evidence="2 3">
    <name type="scientific">Ilex paraguariensis</name>
    <name type="common">yerba mate</name>
    <dbReference type="NCBI Taxonomy" id="185542"/>
    <lineage>
        <taxon>Eukaryota</taxon>
        <taxon>Viridiplantae</taxon>
        <taxon>Streptophyta</taxon>
        <taxon>Embryophyta</taxon>
        <taxon>Tracheophyta</taxon>
        <taxon>Spermatophyta</taxon>
        <taxon>Magnoliopsida</taxon>
        <taxon>eudicotyledons</taxon>
        <taxon>Gunneridae</taxon>
        <taxon>Pentapetalae</taxon>
        <taxon>asterids</taxon>
        <taxon>campanulids</taxon>
        <taxon>Aquifoliales</taxon>
        <taxon>Aquifoliaceae</taxon>
        <taxon>Ilex</taxon>
    </lineage>
</organism>
<dbReference type="Proteomes" id="UP001642360">
    <property type="component" value="Unassembled WGS sequence"/>
</dbReference>
<evidence type="ECO:0000256" key="1">
    <source>
        <dbReference type="SAM" id="MobiDB-lite"/>
    </source>
</evidence>
<dbReference type="AlphaFoldDB" id="A0ABC8TYQ7"/>
<feature type="region of interest" description="Disordered" evidence="1">
    <location>
        <begin position="419"/>
        <end position="482"/>
    </location>
</feature>
<gene>
    <name evidence="2" type="ORF">ILEXP_LOCUS44298</name>
</gene>
<feature type="region of interest" description="Disordered" evidence="1">
    <location>
        <begin position="210"/>
        <end position="255"/>
    </location>
</feature>
<accession>A0ABC8TYQ7</accession>
<keyword evidence="3" id="KW-1185">Reference proteome</keyword>
<evidence type="ECO:0000313" key="3">
    <source>
        <dbReference type="Proteomes" id="UP001642360"/>
    </source>
</evidence>
<dbReference type="PANTHER" id="PTHR34775">
    <property type="entry name" value="TRANSMEMBRANE PROTEIN"/>
    <property type="match status" value="1"/>
</dbReference>
<proteinExistence type="predicted"/>
<feature type="compositionally biased region" description="Basic and acidic residues" evidence="1">
    <location>
        <begin position="231"/>
        <end position="247"/>
    </location>
</feature>
<name>A0ABC8TYQ7_9AQUA</name>